<sequence>MWGDPVAQRAIWQAHDPYHLAERLRGTRVHLSGGDGRAGALDPPGTEPDPPVPGLEDPEDPFPADVISPTEALMGEESRTVALRLKRAGVRVSTHFHAGTHSPPYWWRELDHTLPMLLGALDP</sequence>
<dbReference type="Proteomes" id="UP001551582">
    <property type="component" value="Unassembled WGS sequence"/>
</dbReference>
<proteinExistence type="predicted"/>
<evidence type="ECO:0000313" key="2">
    <source>
        <dbReference type="EMBL" id="MEU9350141.1"/>
    </source>
</evidence>
<evidence type="ECO:0008006" key="4">
    <source>
        <dbReference type="Google" id="ProtNLM"/>
    </source>
</evidence>
<name>A0ABV3DZ13_9ACTN</name>
<protein>
    <recommendedName>
        <fullName evidence="4">Esterase</fullName>
    </recommendedName>
</protein>
<reference evidence="2 3" key="1">
    <citation type="submission" date="2024-06" db="EMBL/GenBank/DDBJ databases">
        <title>The Natural Products Discovery Center: Release of the First 8490 Sequenced Strains for Exploring Actinobacteria Biosynthetic Diversity.</title>
        <authorList>
            <person name="Kalkreuter E."/>
            <person name="Kautsar S.A."/>
            <person name="Yang D."/>
            <person name="Bader C.D."/>
            <person name="Teijaro C.N."/>
            <person name="Fluegel L."/>
            <person name="Davis C.M."/>
            <person name="Simpson J.R."/>
            <person name="Lauterbach L."/>
            <person name="Steele A.D."/>
            <person name="Gui C."/>
            <person name="Meng S."/>
            <person name="Li G."/>
            <person name="Viehrig K."/>
            <person name="Ye F."/>
            <person name="Su P."/>
            <person name="Kiefer A.F."/>
            <person name="Nichols A."/>
            <person name="Cepeda A.J."/>
            <person name="Yan W."/>
            <person name="Fan B."/>
            <person name="Jiang Y."/>
            <person name="Adhikari A."/>
            <person name="Zheng C.-J."/>
            <person name="Schuster L."/>
            <person name="Cowan T.M."/>
            <person name="Smanski M.J."/>
            <person name="Chevrette M.G."/>
            <person name="De Carvalho L.P.S."/>
            <person name="Shen B."/>
        </authorList>
    </citation>
    <scope>NUCLEOTIDE SEQUENCE [LARGE SCALE GENOMIC DNA]</scope>
    <source>
        <strain evidence="2 3">NPDC048274</strain>
    </source>
</reference>
<comment type="caution">
    <text evidence="2">The sequence shown here is derived from an EMBL/GenBank/DDBJ whole genome shotgun (WGS) entry which is preliminary data.</text>
</comment>
<evidence type="ECO:0000313" key="3">
    <source>
        <dbReference type="Proteomes" id="UP001551582"/>
    </source>
</evidence>
<organism evidence="2 3">
    <name type="scientific">Streptomyces griseoloalbus</name>
    <dbReference type="NCBI Taxonomy" id="67303"/>
    <lineage>
        <taxon>Bacteria</taxon>
        <taxon>Bacillati</taxon>
        <taxon>Actinomycetota</taxon>
        <taxon>Actinomycetes</taxon>
        <taxon>Kitasatosporales</taxon>
        <taxon>Streptomycetaceae</taxon>
        <taxon>Streptomyces</taxon>
    </lineage>
</organism>
<feature type="region of interest" description="Disordered" evidence="1">
    <location>
        <begin position="29"/>
        <end position="64"/>
    </location>
</feature>
<gene>
    <name evidence="2" type="ORF">AB0D65_03780</name>
</gene>
<dbReference type="InterPro" id="IPR029058">
    <property type="entry name" value="AB_hydrolase_fold"/>
</dbReference>
<accession>A0ABV3DZ13</accession>
<dbReference type="Gene3D" id="3.40.50.1820">
    <property type="entry name" value="alpha/beta hydrolase"/>
    <property type="match status" value="1"/>
</dbReference>
<evidence type="ECO:0000256" key="1">
    <source>
        <dbReference type="SAM" id="MobiDB-lite"/>
    </source>
</evidence>
<dbReference type="EMBL" id="JBEZLS010000002">
    <property type="protein sequence ID" value="MEU9350141.1"/>
    <property type="molecule type" value="Genomic_DNA"/>
</dbReference>
<keyword evidence="3" id="KW-1185">Reference proteome</keyword>